<sequence>MDKIRIIFVVLFLSVIFSHAEGGCSGNGQISGIPIQSCYERQSSFYMGIQAGDGMFFIDPGKSVQYGGKTYWLRFFVTSASRAYNQIQALAQTGYATRSPVEIIYPNYATTTVTNANAGLNDANCSTNTDNAGNAAYMYCPIQALSILE</sequence>
<dbReference type="AlphaFoldDB" id="A0A1T4RT34"/>
<dbReference type="Proteomes" id="UP000190449">
    <property type="component" value="Unassembled WGS sequence"/>
</dbReference>
<dbReference type="RefSeq" id="WP_078777473.1">
    <property type="nucleotide sequence ID" value="NZ_FUWU01000086.1"/>
</dbReference>
<gene>
    <name evidence="1" type="ORF">SAMN02745108_02830</name>
</gene>
<protein>
    <submittedName>
        <fullName evidence="1">Uncharacterized protein</fullName>
    </submittedName>
</protein>
<organism evidence="1 2">
    <name type="scientific">Fibrobacter intestinalis</name>
    <dbReference type="NCBI Taxonomy" id="28122"/>
    <lineage>
        <taxon>Bacteria</taxon>
        <taxon>Pseudomonadati</taxon>
        <taxon>Fibrobacterota</taxon>
        <taxon>Fibrobacteria</taxon>
        <taxon>Fibrobacterales</taxon>
        <taxon>Fibrobacteraceae</taxon>
        <taxon>Fibrobacter</taxon>
    </lineage>
</organism>
<evidence type="ECO:0000313" key="2">
    <source>
        <dbReference type="Proteomes" id="UP000190449"/>
    </source>
</evidence>
<name>A0A1T4RT34_9BACT</name>
<dbReference type="EMBL" id="FUWU01000086">
    <property type="protein sequence ID" value="SKA19036.1"/>
    <property type="molecule type" value="Genomic_DNA"/>
</dbReference>
<proteinExistence type="predicted"/>
<dbReference type="STRING" id="28122.SAMN02745108_02830"/>
<accession>A0A1T4RT34</accession>
<evidence type="ECO:0000313" key="1">
    <source>
        <dbReference type="EMBL" id="SKA19036.1"/>
    </source>
</evidence>
<reference evidence="1 2" key="1">
    <citation type="submission" date="2017-02" db="EMBL/GenBank/DDBJ databases">
        <authorList>
            <person name="Peterson S.W."/>
        </authorList>
    </citation>
    <scope>NUCLEOTIDE SEQUENCE [LARGE SCALE GENOMIC DNA]</scope>
    <source>
        <strain evidence="1 2">ATCC 43854</strain>
    </source>
</reference>